<proteinExistence type="predicted"/>
<organism evidence="1 2">
    <name type="scientific">Smallanthus sonchifolius</name>
    <dbReference type="NCBI Taxonomy" id="185202"/>
    <lineage>
        <taxon>Eukaryota</taxon>
        <taxon>Viridiplantae</taxon>
        <taxon>Streptophyta</taxon>
        <taxon>Embryophyta</taxon>
        <taxon>Tracheophyta</taxon>
        <taxon>Spermatophyta</taxon>
        <taxon>Magnoliopsida</taxon>
        <taxon>eudicotyledons</taxon>
        <taxon>Gunneridae</taxon>
        <taxon>Pentapetalae</taxon>
        <taxon>asterids</taxon>
        <taxon>campanulids</taxon>
        <taxon>Asterales</taxon>
        <taxon>Asteraceae</taxon>
        <taxon>Asteroideae</taxon>
        <taxon>Heliantheae alliance</taxon>
        <taxon>Millerieae</taxon>
        <taxon>Smallanthus</taxon>
    </lineage>
</organism>
<dbReference type="EMBL" id="CM042021">
    <property type="protein sequence ID" value="KAI3817783.1"/>
    <property type="molecule type" value="Genomic_DNA"/>
</dbReference>
<dbReference type="Proteomes" id="UP001056120">
    <property type="component" value="Linkage Group LG04"/>
</dbReference>
<sequence>MFRRGGTWWPNALRETVKVEVEGLGKWSIPSMPCGERTLVMFTVEIATLFFTPTILMNRKKIATCVVGLSKIASRADNGIEEMCRTSGTGQQEPIRLSEQIKRCTKREAFVECYKVKVKVKLF</sequence>
<gene>
    <name evidence="1" type="ORF">L1987_11581</name>
</gene>
<protein>
    <submittedName>
        <fullName evidence="1">Uncharacterized protein</fullName>
    </submittedName>
</protein>
<evidence type="ECO:0000313" key="1">
    <source>
        <dbReference type="EMBL" id="KAI3817783.1"/>
    </source>
</evidence>
<reference evidence="2" key="1">
    <citation type="journal article" date="2022" name="Mol. Ecol. Resour.">
        <title>The genomes of chicory, endive, great burdock and yacon provide insights into Asteraceae palaeo-polyploidization history and plant inulin production.</title>
        <authorList>
            <person name="Fan W."/>
            <person name="Wang S."/>
            <person name="Wang H."/>
            <person name="Wang A."/>
            <person name="Jiang F."/>
            <person name="Liu H."/>
            <person name="Zhao H."/>
            <person name="Xu D."/>
            <person name="Zhang Y."/>
        </authorList>
    </citation>
    <scope>NUCLEOTIDE SEQUENCE [LARGE SCALE GENOMIC DNA]</scope>
    <source>
        <strain evidence="2">cv. Yunnan</strain>
    </source>
</reference>
<accession>A0ACB9JCW0</accession>
<evidence type="ECO:0000313" key="2">
    <source>
        <dbReference type="Proteomes" id="UP001056120"/>
    </source>
</evidence>
<reference evidence="1 2" key="2">
    <citation type="journal article" date="2022" name="Mol. Ecol. Resour.">
        <title>The genomes of chicory, endive, great burdock and yacon provide insights into Asteraceae paleo-polyploidization history and plant inulin production.</title>
        <authorList>
            <person name="Fan W."/>
            <person name="Wang S."/>
            <person name="Wang H."/>
            <person name="Wang A."/>
            <person name="Jiang F."/>
            <person name="Liu H."/>
            <person name="Zhao H."/>
            <person name="Xu D."/>
            <person name="Zhang Y."/>
        </authorList>
    </citation>
    <scope>NUCLEOTIDE SEQUENCE [LARGE SCALE GENOMIC DNA]</scope>
    <source>
        <strain evidence="2">cv. Yunnan</strain>
        <tissue evidence="1">Leaves</tissue>
    </source>
</reference>
<keyword evidence="2" id="KW-1185">Reference proteome</keyword>
<name>A0ACB9JCW0_9ASTR</name>
<comment type="caution">
    <text evidence="1">The sequence shown here is derived from an EMBL/GenBank/DDBJ whole genome shotgun (WGS) entry which is preliminary data.</text>
</comment>